<comment type="cofactor">
    <cofactor evidence="12 13 14">
        <name>Zn(2+)</name>
        <dbReference type="ChEBI" id="CHEBI:29105"/>
    </cofactor>
    <text evidence="12 13 14">Binds 1 zinc ion per monomer.</text>
</comment>
<dbReference type="GO" id="GO:0000428">
    <property type="term" value="C:DNA-directed RNA polymerase complex"/>
    <property type="evidence" value="ECO:0007669"/>
    <property type="project" value="UniProtKB-KW"/>
</dbReference>
<keyword evidence="3 12" id="KW-0808">Transferase</keyword>
<dbReference type="Pfam" id="PF13155">
    <property type="entry name" value="Toprim_2"/>
    <property type="match status" value="1"/>
</dbReference>
<dbReference type="InterPro" id="IPR006171">
    <property type="entry name" value="TOPRIM_dom"/>
</dbReference>
<dbReference type="SMART" id="SM00493">
    <property type="entry name" value="TOPRIM"/>
    <property type="match status" value="1"/>
</dbReference>
<evidence type="ECO:0000256" key="13">
    <source>
        <dbReference type="PIRNR" id="PIRNR002811"/>
    </source>
</evidence>
<sequence length="609" mass="69918">MGRIPDEVIDRVREHHDIVDVVGRTVQLKKSGRNYFGLCPFHSEKNPSFSVSPDKQIYYCFGCGAGGNVFKFLMEAEQLSFVEAVTQLAEQAGIEIPQTGGAEGSEEEDRRQRLRQVLDLAARLYHHLLTRTEYGKAARDYLQKRGIEHRTIEEFQLGYAPDSYHFLLRFMKRRGYDERLLMEAGLVAEREHSTGRPSYFDRFRRRVMFPIHDSQGRVIGFGGRMLGEGHPKYLNSPETDLFHKGKFLFNLHRARKVIRRENQAVLFEGYMDVISAWQAGICGGVASLGTSLTDSQARVIRRNAETAVICYDSDTAGNAAAERGLDVLKKRDCIVKVARMPDGMDPDDYIRERGSDSFRSDVIAQALPFAAFKLESLKKEFDLKDEEQRMRYLTRAVEVIADLPLAIERDHYLRRLAEEFHISLDALKQEHRGIASKKKREAKRDKGRGKWNNGYHEGKHMVGDGRRPLAHEEAERRLLTVMMNDRQVADRVQDTVGADFNVEIYAAIAAYLYAYYAEGHEPDPGRLIHYVKDDRLVREISALMMTDHPEQVLEEEVTDYIRLIRNYPLHMETENVQKRAKQAELSGDALKAAQMGLEYIERLRAKKSK</sequence>
<evidence type="ECO:0000259" key="16">
    <source>
        <dbReference type="PROSITE" id="PS50880"/>
    </source>
</evidence>
<dbReference type="PANTHER" id="PTHR30313:SF2">
    <property type="entry name" value="DNA PRIMASE"/>
    <property type="match status" value="1"/>
</dbReference>
<keyword evidence="6 12" id="KW-0479">Metal-binding</keyword>
<keyword evidence="4 12" id="KW-0548">Nucleotidyltransferase</keyword>
<dbReference type="Gene3D" id="3.90.580.10">
    <property type="entry name" value="Zinc finger, CHC2-type domain"/>
    <property type="match status" value="1"/>
</dbReference>
<evidence type="ECO:0000313" key="17">
    <source>
        <dbReference type="EMBL" id="OYD07686.1"/>
    </source>
</evidence>
<dbReference type="InterPro" id="IPR002694">
    <property type="entry name" value="Znf_CHC2"/>
</dbReference>
<dbReference type="InterPro" id="IPR034151">
    <property type="entry name" value="TOPRIM_DnaG_bac"/>
</dbReference>
<dbReference type="Pfam" id="PF08275">
    <property type="entry name" value="DNAG_N"/>
    <property type="match status" value="1"/>
</dbReference>
<feature type="region of interest" description="Disordered" evidence="15">
    <location>
        <begin position="433"/>
        <end position="457"/>
    </location>
</feature>
<evidence type="ECO:0000256" key="3">
    <source>
        <dbReference type="ARBA" id="ARBA00022679"/>
    </source>
</evidence>
<dbReference type="AlphaFoldDB" id="A0A235B5V5"/>
<comment type="domain">
    <text evidence="12">Contains an N-terminal zinc-binding domain, a central core domain that contains the primase activity, and a C-terminal DnaB-binding domain.</text>
</comment>
<dbReference type="Gene3D" id="1.10.860.10">
    <property type="entry name" value="DNAb Helicase, Chain A"/>
    <property type="match status" value="1"/>
</dbReference>
<evidence type="ECO:0000256" key="14">
    <source>
        <dbReference type="PIRSR" id="PIRSR002811-1"/>
    </source>
</evidence>
<organism evidence="17 18">
    <name type="scientific">Paludifilum halophilum</name>
    <dbReference type="NCBI Taxonomy" id="1642702"/>
    <lineage>
        <taxon>Bacteria</taxon>
        <taxon>Bacillati</taxon>
        <taxon>Bacillota</taxon>
        <taxon>Bacilli</taxon>
        <taxon>Bacillales</taxon>
        <taxon>Thermoactinomycetaceae</taxon>
        <taxon>Paludifilum</taxon>
    </lineage>
</organism>
<dbReference type="PROSITE" id="PS50880">
    <property type="entry name" value="TOPRIM"/>
    <property type="match status" value="1"/>
</dbReference>
<dbReference type="GO" id="GO:0006269">
    <property type="term" value="P:DNA replication, synthesis of primer"/>
    <property type="evidence" value="ECO:0007669"/>
    <property type="project" value="UniProtKB-UniRule"/>
</dbReference>
<dbReference type="FunFam" id="3.90.980.10:FF:000001">
    <property type="entry name" value="DNA primase"/>
    <property type="match status" value="1"/>
</dbReference>
<evidence type="ECO:0000256" key="1">
    <source>
        <dbReference type="ARBA" id="ARBA00022478"/>
    </source>
</evidence>
<feature type="domain" description="Toprim" evidence="16">
    <location>
        <begin position="262"/>
        <end position="343"/>
    </location>
</feature>
<evidence type="ECO:0000256" key="6">
    <source>
        <dbReference type="ARBA" id="ARBA00022723"/>
    </source>
</evidence>
<comment type="caution">
    <text evidence="17">The sequence shown here is derived from an EMBL/GenBank/DDBJ whole genome shotgun (WGS) entry which is preliminary data.</text>
</comment>
<dbReference type="GO" id="GO:0005524">
    <property type="term" value="F:ATP binding"/>
    <property type="evidence" value="ECO:0007669"/>
    <property type="project" value="InterPro"/>
</dbReference>
<evidence type="ECO:0000256" key="7">
    <source>
        <dbReference type="ARBA" id="ARBA00022771"/>
    </source>
</evidence>
<dbReference type="GO" id="GO:0003677">
    <property type="term" value="F:DNA binding"/>
    <property type="evidence" value="ECO:0007669"/>
    <property type="project" value="UniProtKB-KW"/>
</dbReference>
<evidence type="ECO:0000313" key="18">
    <source>
        <dbReference type="Proteomes" id="UP000215459"/>
    </source>
</evidence>
<dbReference type="SUPFAM" id="SSF56731">
    <property type="entry name" value="DNA primase core"/>
    <property type="match status" value="1"/>
</dbReference>
<dbReference type="Proteomes" id="UP000215459">
    <property type="component" value="Unassembled WGS sequence"/>
</dbReference>
<dbReference type="FunFam" id="3.90.580.10:FF:000001">
    <property type="entry name" value="DNA primase"/>
    <property type="match status" value="1"/>
</dbReference>
<dbReference type="OrthoDB" id="9803773at2"/>
<dbReference type="GO" id="GO:0005737">
    <property type="term" value="C:cytoplasm"/>
    <property type="evidence" value="ECO:0007669"/>
    <property type="project" value="TreeGrafter"/>
</dbReference>
<dbReference type="GO" id="GO:0008270">
    <property type="term" value="F:zinc ion binding"/>
    <property type="evidence" value="ECO:0007669"/>
    <property type="project" value="UniProtKB-UniRule"/>
</dbReference>
<evidence type="ECO:0000256" key="9">
    <source>
        <dbReference type="ARBA" id="ARBA00022842"/>
    </source>
</evidence>
<dbReference type="InterPro" id="IPR036977">
    <property type="entry name" value="DNA_primase_Znf_CHC2"/>
</dbReference>
<dbReference type="InterPro" id="IPR036185">
    <property type="entry name" value="DNA_heli_DnaB-like_N_sf"/>
</dbReference>
<keyword evidence="9" id="KW-0460">Magnesium</keyword>
<protein>
    <recommendedName>
        <fullName evidence="12 13">DNA primase</fullName>
        <ecNumber evidence="12">2.7.7.101</ecNumber>
    </recommendedName>
</protein>
<dbReference type="InterPro" id="IPR016136">
    <property type="entry name" value="DNA_helicase_N/primase_C"/>
</dbReference>
<dbReference type="GO" id="GO:0003678">
    <property type="term" value="F:DNA helicase activity"/>
    <property type="evidence" value="ECO:0007669"/>
    <property type="project" value="InterPro"/>
</dbReference>
<dbReference type="Pfam" id="PF01807">
    <property type="entry name" value="Zn_ribbon_DnaG"/>
    <property type="match status" value="1"/>
</dbReference>
<reference evidence="17 18" key="1">
    <citation type="submission" date="2017-07" db="EMBL/GenBank/DDBJ databases">
        <title>The genome sequence of Paludifilum halophilum highlights mechanisms for microbial adaptation to high salt environemnts.</title>
        <authorList>
            <person name="Belbahri L."/>
        </authorList>
    </citation>
    <scope>NUCLEOTIDE SEQUENCE [LARGE SCALE GENOMIC DNA]</scope>
    <source>
        <strain evidence="17 18">DSM 102817</strain>
    </source>
</reference>
<dbReference type="SMART" id="SM00400">
    <property type="entry name" value="ZnF_CHCC"/>
    <property type="match status" value="1"/>
</dbReference>
<dbReference type="SUPFAM" id="SSF57783">
    <property type="entry name" value="Zinc beta-ribbon"/>
    <property type="match status" value="1"/>
</dbReference>
<dbReference type="SUPFAM" id="SSF48024">
    <property type="entry name" value="N-terminal domain of DnaB helicase"/>
    <property type="match status" value="1"/>
</dbReference>
<evidence type="ECO:0000256" key="5">
    <source>
        <dbReference type="ARBA" id="ARBA00022705"/>
    </source>
</evidence>
<dbReference type="GO" id="GO:0003899">
    <property type="term" value="F:DNA-directed RNA polymerase activity"/>
    <property type="evidence" value="ECO:0007669"/>
    <property type="project" value="UniProtKB-UniRule"/>
</dbReference>
<evidence type="ECO:0000256" key="15">
    <source>
        <dbReference type="SAM" id="MobiDB-lite"/>
    </source>
</evidence>
<dbReference type="Gene3D" id="3.40.1360.10">
    <property type="match status" value="1"/>
</dbReference>
<dbReference type="InterPro" id="IPR037068">
    <property type="entry name" value="DNA_primase_core_N_sf"/>
</dbReference>
<evidence type="ECO:0000256" key="11">
    <source>
        <dbReference type="ARBA" id="ARBA00023163"/>
    </source>
</evidence>
<dbReference type="HAMAP" id="MF_00974">
    <property type="entry name" value="DNA_primase_DnaG"/>
    <property type="match status" value="1"/>
</dbReference>
<keyword evidence="1 12" id="KW-0240">DNA-directed RNA polymerase</keyword>
<dbReference type="Gene3D" id="3.90.980.10">
    <property type="entry name" value="DNA primase, catalytic core, N-terminal domain"/>
    <property type="match status" value="1"/>
</dbReference>
<feature type="zinc finger region" description="CHC2-type" evidence="12 14">
    <location>
        <begin position="39"/>
        <end position="63"/>
    </location>
</feature>
<dbReference type="NCBIfam" id="TIGR01391">
    <property type="entry name" value="dnaG"/>
    <property type="match status" value="1"/>
</dbReference>
<keyword evidence="18" id="KW-1185">Reference proteome</keyword>
<dbReference type="PIRSF" id="PIRSF002811">
    <property type="entry name" value="DnaG"/>
    <property type="match status" value="1"/>
</dbReference>
<dbReference type="InterPro" id="IPR006295">
    <property type="entry name" value="DNA_primase_DnaG"/>
</dbReference>
<evidence type="ECO:0000256" key="10">
    <source>
        <dbReference type="ARBA" id="ARBA00023125"/>
    </source>
</evidence>
<keyword evidence="8 12" id="KW-0862">Zinc</keyword>
<dbReference type="InterPro" id="IPR019475">
    <property type="entry name" value="DNA_primase_DnaB-bd"/>
</dbReference>
<dbReference type="PANTHER" id="PTHR30313">
    <property type="entry name" value="DNA PRIMASE"/>
    <property type="match status" value="1"/>
</dbReference>
<accession>A0A235B5V5</accession>
<dbReference type="Pfam" id="PF10410">
    <property type="entry name" value="DnaB_bind"/>
    <property type="match status" value="1"/>
</dbReference>
<dbReference type="GO" id="GO:1990077">
    <property type="term" value="C:primosome complex"/>
    <property type="evidence" value="ECO:0007669"/>
    <property type="project" value="UniProtKB-KW"/>
</dbReference>
<keyword evidence="7 12" id="KW-0863">Zinc-finger</keyword>
<comment type="similarity">
    <text evidence="12 13">Belongs to the DnaG primase family.</text>
</comment>
<evidence type="ECO:0000256" key="2">
    <source>
        <dbReference type="ARBA" id="ARBA00022515"/>
    </source>
</evidence>
<name>A0A235B5V5_9BACL</name>
<dbReference type="InterPro" id="IPR050219">
    <property type="entry name" value="DnaG_primase"/>
</dbReference>
<feature type="compositionally biased region" description="Basic residues" evidence="15">
    <location>
        <begin position="434"/>
        <end position="449"/>
    </location>
</feature>
<evidence type="ECO:0000256" key="4">
    <source>
        <dbReference type="ARBA" id="ARBA00022695"/>
    </source>
</evidence>
<proteinExistence type="inferred from homology"/>
<evidence type="ECO:0000256" key="8">
    <source>
        <dbReference type="ARBA" id="ARBA00022833"/>
    </source>
</evidence>
<dbReference type="InterPro" id="IPR013264">
    <property type="entry name" value="DNAG_N"/>
</dbReference>
<keyword evidence="2 12" id="KW-0639">Primosome</keyword>
<dbReference type="EC" id="2.7.7.101" evidence="12"/>
<comment type="catalytic activity">
    <reaction evidence="12">
        <text>ssDNA + n NTP = ssDNA/pppN(pN)n-1 hybrid + (n-1) diphosphate.</text>
        <dbReference type="EC" id="2.7.7.101"/>
    </reaction>
</comment>
<gene>
    <name evidence="12" type="primary">dnaG</name>
    <name evidence="17" type="ORF">CHM34_09400</name>
</gene>
<keyword evidence="10 12" id="KW-0238">DNA-binding</keyword>
<comment type="function">
    <text evidence="12 13">RNA polymerase that catalyzes the synthesis of short RNA molecules used as primers for DNA polymerase during DNA replication.</text>
</comment>
<keyword evidence="5 12" id="KW-0235">DNA replication</keyword>
<dbReference type="RefSeq" id="WP_094264357.1">
    <property type="nucleotide sequence ID" value="NZ_NOWF01000005.1"/>
</dbReference>
<evidence type="ECO:0000256" key="12">
    <source>
        <dbReference type="HAMAP-Rule" id="MF_00974"/>
    </source>
</evidence>
<dbReference type="InterPro" id="IPR030846">
    <property type="entry name" value="DnaG_bac"/>
</dbReference>
<comment type="subunit">
    <text evidence="12">Monomer. Interacts with DnaB.</text>
</comment>
<dbReference type="CDD" id="cd03364">
    <property type="entry name" value="TOPRIM_DnaG_primases"/>
    <property type="match status" value="1"/>
</dbReference>
<dbReference type="EMBL" id="NOWF01000005">
    <property type="protein sequence ID" value="OYD07686.1"/>
    <property type="molecule type" value="Genomic_DNA"/>
</dbReference>
<keyword evidence="11 12" id="KW-0804">Transcription</keyword>